<protein>
    <recommendedName>
        <fullName evidence="6">GDT1 family protein</fullName>
    </recommendedName>
</protein>
<dbReference type="InterPro" id="IPR001727">
    <property type="entry name" value="GDT1-like"/>
</dbReference>
<comment type="caution">
    <text evidence="6">Lacks conserved residue(s) required for the propagation of feature annotation.</text>
</comment>
<dbReference type="GO" id="GO:0046873">
    <property type="term" value="F:metal ion transmembrane transporter activity"/>
    <property type="evidence" value="ECO:0007669"/>
    <property type="project" value="InterPro"/>
</dbReference>
<dbReference type="AlphaFoldDB" id="A0AAW6Y7E8"/>
<dbReference type="Proteomes" id="UP001236303">
    <property type="component" value="Unassembled WGS sequence"/>
</dbReference>
<reference evidence="7" key="1">
    <citation type="submission" date="2023-05" db="EMBL/GenBank/DDBJ databases">
        <title>Cataloging the Phylogenetic Diversity of Human Bladder Bacteria.</title>
        <authorList>
            <person name="Du J."/>
        </authorList>
    </citation>
    <scope>NUCLEOTIDE SEQUENCE</scope>
    <source>
        <strain evidence="7">UMB1050</strain>
    </source>
</reference>
<feature type="transmembrane region" description="Helical" evidence="6">
    <location>
        <begin position="132"/>
        <end position="153"/>
    </location>
</feature>
<keyword evidence="5 6" id="KW-0472">Membrane</keyword>
<evidence type="ECO:0000256" key="5">
    <source>
        <dbReference type="ARBA" id="ARBA00023136"/>
    </source>
</evidence>
<evidence type="ECO:0000256" key="3">
    <source>
        <dbReference type="ARBA" id="ARBA00022692"/>
    </source>
</evidence>
<feature type="transmembrane region" description="Helical" evidence="6">
    <location>
        <begin position="67"/>
        <end position="84"/>
    </location>
</feature>
<accession>A0AAW6Y7E8</accession>
<gene>
    <name evidence="7" type="ORF">QP451_10040</name>
</gene>
<evidence type="ECO:0000256" key="6">
    <source>
        <dbReference type="RuleBase" id="RU365102"/>
    </source>
</evidence>
<sequence>MEAFFSSMLGVAIAEIGDKTQLLALFLAARFAHKNAIVAGIFIATLLNHLVSAALGVWLASAISPEVMKWVVGGSFIAVGLWLLLPDKDEDPDGKWLKYGAFTATVVLFFLAEIGDKTQIATVLLAAKYQSILLVVVGSIAGLMIASVPTVYLGEMLMRKIPAKAVRIVACILFCLLGILTLLGDGIVLKAV</sequence>
<comment type="subcellular location">
    <subcellularLocation>
        <location evidence="1 6">Membrane</location>
        <topology evidence="1 6">Multi-pass membrane protein</topology>
    </subcellularLocation>
</comment>
<dbReference type="Pfam" id="PF01169">
    <property type="entry name" value="GDT1"/>
    <property type="match status" value="2"/>
</dbReference>
<name>A0AAW6Y7E8_NEISU</name>
<dbReference type="GO" id="GO:0016020">
    <property type="term" value="C:membrane"/>
    <property type="evidence" value="ECO:0007669"/>
    <property type="project" value="UniProtKB-SubCell"/>
</dbReference>
<evidence type="ECO:0000256" key="4">
    <source>
        <dbReference type="ARBA" id="ARBA00022989"/>
    </source>
</evidence>
<evidence type="ECO:0000313" key="7">
    <source>
        <dbReference type="EMBL" id="MDK7243359.1"/>
    </source>
</evidence>
<feature type="transmembrane region" description="Helical" evidence="6">
    <location>
        <begin position="165"/>
        <end position="189"/>
    </location>
</feature>
<evidence type="ECO:0000256" key="2">
    <source>
        <dbReference type="ARBA" id="ARBA00009190"/>
    </source>
</evidence>
<evidence type="ECO:0000313" key="8">
    <source>
        <dbReference type="Proteomes" id="UP001236303"/>
    </source>
</evidence>
<comment type="similarity">
    <text evidence="2 6">Belongs to the GDT1 family.</text>
</comment>
<dbReference type="RefSeq" id="WP_285071458.1">
    <property type="nucleotide sequence ID" value="NZ_JASOPA010000012.1"/>
</dbReference>
<dbReference type="PANTHER" id="PTHR12608">
    <property type="entry name" value="TRANSMEMBRANE PROTEIN HTP-1 RELATED"/>
    <property type="match status" value="1"/>
</dbReference>
<keyword evidence="4 6" id="KW-1133">Transmembrane helix</keyword>
<evidence type="ECO:0000256" key="1">
    <source>
        <dbReference type="ARBA" id="ARBA00004141"/>
    </source>
</evidence>
<proteinExistence type="inferred from homology"/>
<dbReference type="EMBL" id="JASOPA010000012">
    <property type="protein sequence ID" value="MDK7243359.1"/>
    <property type="molecule type" value="Genomic_DNA"/>
</dbReference>
<dbReference type="PANTHER" id="PTHR12608:SF1">
    <property type="entry name" value="TRANSMEMBRANE PROTEIN 165"/>
    <property type="match status" value="1"/>
</dbReference>
<feature type="transmembrane region" description="Helical" evidence="6">
    <location>
        <begin position="36"/>
        <end position="61"/>
    </location>
</feature>
<keyword evidence="3 6" id="KW-0812">Transmembrane</keyword>
<comment type="caution">
    <text evidence="7">The sequence shown here is derived from an EMBL/GenBank/DDBJ whole genome shotgun (WGS) entry which is preliminary data.</text>
</comment>
<organism evidence="7 8">
    <name type="scientific">Neisseria subflava</name>
    <dbReference type="NCBI Taxonomy" id="28449"/>
    <lineage>
        <taxon>Bacteria</taxon>
        <taxon>Pseudomonadati</taxon>
        <taxon>Pseudomonadota</taxon>
        <taxon>Betaproteobacteria</taxon>
        <taxon>Neisseriales</taxon>
        <taxon>Neisseriaceae</taxon>
        <taxon>Neisseria</taxon>
    </lineage>
</organism>